<dbReference type="EMBL" id="JBHTCH010000020">
    <property type="protein sequence ID" value="MFC7361919.1"/>
    <property type="molecule type" value="Genomic_DNA"/>
</dbReference>
<dbReference type="RefSeq" id="WP_255892353.1">
    <property type="nucleotide sequence ID" value="NZ_JAFMZM010000006.1"/>
</dbReference>
<evidence type="ECO:0000313" key="2">
    <source>
        <dbReference type="EMBL" id="MFC7361919.1"/>
    </source>
</evidence>
<feature type="region of interest" description="Disordered" evidence="1">
    <location>
        <begin position="43"/>
        <end position="124"/>
    </location>
</feature>
<gene>
    <name evidence="2" type="ORF">ACFQO6_16725</name>
</gene>
<sequence>MDVLVVHGDVARIHRQVAVLGISGGVERLQLVLLDGLRDEPVQLGGPDAPGHGRDLSVDPPGRLRSQGRGGVDRGLGHHPGPPRRDPTRLHQGPQPGQAVPQLEGVPDQPLRRHRGHPQDGAELGDAELRHRRAALTGDGFLVLATRHGEGRHVVDRLGRVQVRPPGDEVELAGGSGVLGRAGRADRGEQTGGAEVVIDLDPGPRQRLDHVFECRETH</sequence>
<evidence type="ECO:0000256" key="1">
    <source>
        <dbReference type="SAM" id="MobiDB-lite"/>
    </source>
</evidence>
<reference evidence="3" key="1">
    <citation type="journal article" date="2019" name="Int. J. Syst. Evol. Microbiol.">
        <title>The Global Catalogue of Microorganisms (GCM) 10K type strain sequencing project: providing services to taxonomists for standard genome sequencing and annotation.</title>
        <authorList>
            <consortium name="The Broad Institute Genomics Platform"/>
            <consortium name="The Broad Institute Genome Sequencing Center for Infectious Disease"/>
            <person name="Wu L."/>
            <person name="Ma J."/>
        </authorList>
    </citation>
    <scope>NUCLEOTIDE SEQUENCE [LARGE SCALE GENOMIC DNA]</scope>
    <source>
        <strain evidence="3">FCH27</strain>
    </source>
</reference>
<name>A0ABW2N3Q4_9ACTN</name>
<accession>A0ABW2N3Q4</accession>
<dbReference type="Proteomes" id="UP001596524">
    <property type="component" value="Unassembled WGS sequence"/>
</dbReference>
<protein>
    <submittedName>
        <fullName evidence="2">Uncharacterized protein</fullName>
    </submittedName>
</protein>
<organism evidence="2 3">
    <name type="scientific">Nocardioides astragali</name>
    <dbReference type="NCBI Taxonomy" id="1776736"/>
    <lineage>
        <taxon>Bacteria</taxon>
        <taxon>Bacillati</taxon>
        <taxon>Actinomycetota</taxon>
        <taxon>Actinomycetes</taxon>
        <taxon>Propionibacteriales</taxon>
        <taxon>Nocardioidaceae</taxon>
        <taxon>Nocardioides</taxon>
    </lineage>
</organism>
<keyword evidence="3" id="KW-1185">Reference proteome</keyword>
<evidence type="ECO:0000313" key="3">
    <source>
        <dbReference type="Proteomes" id="UP001596524"/>
    </source>
</evidence>
<comment type="caution">
    <text evidence="2">The sequence shown here is derived from an EMBL/GenBank/DDBJ whole genome shotgun (WGS) entry which is preliminary data.</text>
</comment>
<proteinExistence type="predicted"/>